<sequence>MDPIIDSDDDEVEIVQVTQASAYRTRSRLKIVQPARPPSGRRPSRLGPGLSSLLVSHHGPPGSGKATLVRSLAAELGMQLIEQGQAPVLGWTEAQHVRVVTSARCSAGPVVLKVTEAPSRQMALGTGALRGGLPKDLASALEAEGVQTISLNPVTVPSTVRALQRALVGREGALPASKLRAVAEAARGDLSTALHTLWFCLSGPGGGPGSAREPDRPRRAPKRGRSASEPSGASPPADAALGTFHALGKVLYCKRDEDTGRLSFDPEAVVASCDLGPEMILAQLHENIVDFVADDAVDELAACFDALSDADVLVREAWRGSDSASGPDIAASAATSVAVRGVCQARTRLPPRRWLPLRGPVGAAAEAARRANAAALAVSARICGGGAGGLASCGAAATEILPTLRVLPWGRRRLPASWSRMWRGRVFTEALGAAGAEPLESGGEHASDEDAIENEIDVDVPCKQ</sequence>
<dbReference type="EMBL" id="JASFZW010000008">
    <property type="protein sequence ID" value="KAK2077030.1"/>
    <property type="molecule type" value="Genomic_DNA"/>
</dbReference>
<dbReference type="GO" id="GO:0033314">
    <property type="term" value="P:mitotic DNA replication checkpoint signaling"/>
    <property type="evidence" value="ECO:0007669"/>
    <property type="project" value="TreeGrafter"/>
</dbReference>
<keyword evidence="7" id="KW-0131">Cell cycle</keyword>
<feature type="region of interest" description="Disordered" evidence="8">
    <location>
        <begin position="436"/>
        <end position="464"/>
    </location>
</feature>
<proteinExistence type="inferred from homology"/>
<evidence type="ECO:0000259" key="9">
    <source>
        <dbReference type="Pfam" id="PF00004"/>
    </source>
</evidence>
<dbReference type="PANTHER" id="PTHR12172:SF0">
    <property type="entry name" value="CELL CYCLE CHECKPOINT PROTEIN RAD17"/>
    <property type="match status" value="1"/>
</dbReference>
<feature type="compositionally biased region" description="Low complexity" evidence="8">
    <location>
        <begin position="45"/>
        <end position="54"/>
    </location>
</feature>
<dbReference type="GO" id="GO:0003689">
    <property type="term" value="F:DNA clamp loader activity"/>
    <property type="evidence" value="ECO:0007669"/>
    <property type="project" value="TreeGrafter"/>
</dbReference>
<evidence type="ECO:0000256" key="1">
    <source>
        <dbReference type="ARBA" id="ARBA00004123"/>
    </source>
</evidence>
<evidence type="ECO:0000256" key="7">
    <source>
        <dbReference type="ARBA" id="ARBA00023306"/>
    </source>
</evidence>
<feature type="region of interest" description="Disordered" evidence="8">
    <location>
        <begin position="34"/>
        <end position="62"/>
    </location>
</feature>
<comment type="similarity">
    <text evidence="2">Belongs to the rad17/RAD24 family.</text>
</comment>
<dbReference type="GO" id="GO:0006281">
    <property type="term" value="P:DNA repair"/>
    <property type="evidence" value="ECO:0007669"/>
    <property type="project" value="InterPro"/>
</dbReference>
<dbReference type="GO" id="GO:0000077">
    <property type="term" value="P:DNA damage checkpoint signaling"/>
    <property type="evidence" value="ECO:0007669"/>
    <property type="project" value="TreeGrafter"/>
</dbReference>
<accession>A0AAD9II61</accession>
<evidence type="ECO:0000256" key="4">
    <source>
        <dbReference type="ARBA" id="ARBA00022763"/>
    </source>
</evidence>
<organism evidence="10 11">
    <name type="scientific">Prototheca wickerhamii</name>
    <dbReference type="NCBI Taxonomy" id="3111"/>
    <lineage>
        <taxon>Eukaryota</taxon>
        <taxon>Viridiplantae</taxon>
        <taxon>Chlorophyta</taxon>
        <taxon>core chlorophytes</taxon>
        <taxon>Trebouxiophyceae</taxon>
        <taxon>Chlorellales</taxon>
        <taxon>Chlorellaceae</taxon>
        <taxon>Prototheca</taxon>
    </lineage>
</organism>
<dbReference type="InterPro" id="IPR004582">
    <property type="entry name" value="Checkpoint_prot_Rad17_Rad24"/>
</dbReference>
<dbReference type="Pfam" id="PF00004">
    <property type="entry name" value="AAA"/>
    <property type="match status" value="1"/>
</dbReference>
<feature type="region of interest" description="Disordered" evidence="8">
    <location>
        <begin position="205"/>
        <end position="238"/>
    </location>
</feature>
<evidence type="ECO:0000256" key="2">
    <source>
        <dbReference type="ARBA" id="ARBA00006168"/>
    </source>
</evidence>
<feature type="compositionally biased region" description="Acidic residues" evidence="8">
    <location>
        <begin position="449"/>
        <end position="458"/>
    </location>
</feature>
<keyword evidence="11" id="KW-1185">Reference proteome</keyword>
<dbReference type="GO" id="GO:0005524">
    <property type="term" value="F:ATP binding"/>
    <property type="evidence" value="ECO:0007669"/>
    <property type="project" value="UniProtKB-KW"/>
</dbReference>
<keyword evidence="3" id="KW-0547">Nucleotide-binding</keyword>
<evidence type="ECO:0000256" key="8">
    <source>
        <dbReference type="SAM" id="MobiDB-lite"/>
    </source>
</evidence>
<dbReference type="PANTHER" id="PTHR12172">
    <property type="entry name" value="CELL CYCLE CHECKPOINT PROTEIN RAD17"/>
    <property type="match status" value="1"/>
</dbReference>
<name>A0AAD9II61_PROWI</name>
<dbReference type="GO" id="GO:0016887">
    <property type="term" value="F:ATP hydrolysis activity"/>
    <property type="evidence" value="ECO:0007669"/>
    <property type="project" value="InterPro"/>
</dbReference>
<evidence type="ECO:0000256" key="5">
    <source>
        <dbReference type="ARBA" id="ARBA00022840"/>
    </source>
</evidence>
<comment type="subcellular location">
    <subcellularLocation>
        <location evidence="1">Nucleus</location>
    </subcellularLocation>
</comment>
<dbReference type="SUPFAM" id="SSF52540">
    <property type="entry name" value="P-loop containing nucleoside triphosphate hydrolases"/>
    <property type="match status" value="1"/>
</dbReference>
<gene>
    <name evidence="10" type="ORF">QBZ16_005258</name>
</gene>
<keyword evidence="6" id="KW-0539">Nucleus</keyword>
<dbReference type="Proteomes" id="UP001255856">
    <property type="component" value="Unassembled WGS sequence"/>
</dbReference>
<evidence type="ECO:0000313" key="10">
    <source>
        <dbReference type="EMBL" id="KAK2077030.1"/>
    </source>
</evidence>
<protein>
    <recommendedName>
        <fullName evidence="9">ATPase AAA-type core domain-containing protein</fullName>
    </recommendedName>
</protein>
<dbReference type="GO" id="GO:0005634">
    <property type="term" value="C:nucleus"/>
    <property type="evidence" value="ECO:0007669"/>
    <property type="project" value="UniProtKB-SubCell"/>
</dbReference>
<feature type="domain" description="ATPase AAA-type core" evidence="9">
    <location>
        <begin position="57"/>
        <end position="95"/>
    </location>
</feature>
<dbReference type="AlphaFoldDB" id="A0AAD9II61"/>
<evidence type="ECO:0000256" key="3">
    <source>
        <dbReference type="ARBA" id="ARBA00022741"/>
    </source>
</evidence>
<keyword evidence="4" id="KW-0227">DNA damage</keyword>
<feature type="compositionally biased region" description="Low complexity" evidence="8">
    <location>
        <begin position="227"/>
        <end position="238"/>
    </location>
</feature>
<keyword evidence="5" id="KW-0067">ATP-binding</keyword>
<dbReference type="InterPro" id="IPR027417">
    <property type="entry name" value="P-loop_NTPase"/>
</dbReference>
<comment type="caution">
    <text evidence="10">The sequence shown here is derived from an EMBL/GenBank/DDBJ whole genome shotgun (WGS) entry which is preliminary data.</text>
</comment>
<dbReference type="InterPro" id="IPR003959">
    <property type="entry name" value="ATPase_AAA_core"/>
</dbReference>
<evidence type="ECO:0000313" key="11">
    <source>
        <dbReference type="Proteomes" id="UP001255856"/>
    </source>
</evidence>
<reference evidence="10" key="1">
    <citation type="submission" date="2021-01" db="EMBL/GenBank/DDBJ databases">
        <authorList>
            <person name="Eckstrom K.M.E."/>
        </authorList>
    </citation>
    <scope>NUCLEOTIDE SEQUENCE</scope>
    <source>
        <strain evidence="10">UVCC 0001</strain>
    </source>
</reference>
<dbReference type="GO" id="GO:0003682">
    <property type="term" value="F:chromatin binding"/>
    <property type="evidence" value="ECO:0007669"/>
    <property type="project" value="TreeGrafter"/>
</dbReference>
<evidence type="ECO:0000256" key="6">
    <source>
        <dbReference type="ARBA" id="ARBA00023242"/>
    </source>
</evidence>